<name>A0ABS1IW41_9GAMM</name>
<accession>A0ABS1IW41</accession>
<proteinExistence type="predicted"/>
<sequence>MVKKMMNKNELYRKALQRYGADAQLAKLAEEASELSAAVIRNLLCQGDERAMAEEIADIEIMIEQHRQNGMGQLIDFFKQQKLERLNQLLKDGGI</sequence>
<dbReference type="EMBL" id="JADRCR010000019">
    <property type="protein sequence ID" value="MBK5145973.1"/>
    <property type="molecule type" value="Genomic_DNA"/>
</dbReference>
<evidence type="ECO:0000313" key="1">
    <source>
        <dbReference type="EMBL" id="MBK5145973.1"/>
    </source>
</evidence>
<keyword evidence="2" id="KW-1185">Reference proteome</keyword>
<protein>
    <submittedName>
        <fullName evidence="1">Uncharacterized protein</fullName>
    </submittedName>
</protein>
<dbReference type="Proteomes" id="UP001296921">
    <property type="component" value="Unassembled WGS sequence"/>
</dbReference>
<organism evidence="1 2">
    <name type="scientific">Limnobaculum allomyrinae</name>
    <dbReference type="NCBI Taxonomy" id="2791986"/>
    <lineage>
        <taxon>Bacteria</taxon>
        <taxon>Pseudomonadati</taxon>
        <taxon>Pseudomonadota</taxon>
        <taxon>Gammaproteobacteria</taxon>
        <taxon>Enterobacterales</taxon>
        <taxon>Budviciaceae</taxon>
        <taxon>Limnobaculum</taxon>
    </lineage>
</organism>
<reference evidence="1 2" key="1">
    <citation type="submission" date="2020-11" db="EMBL/GenBank/DDBJ databases">
        <title>Insectihabitans protaetiae gen. nov. sp. nov. and Insectihabitans allomyrinae sp. nov., isolated from larvae of Protaetia brevitarsis seulensis and Allomyrina dichotoma, respectively.</title>
        <authorList>
            <person name="Lee S.D."/>
            <person name="Byeon Y.-S."/>
            <person name="Kim S.-M."/>
            <person name="Yang H.L."/>
            <person name="Kim I.S."/>
        </authorList>
    </citation>
    <scope>NUCLEOTIDE SEQUENCE [LARGE SCALE GENOMIC DNA]</scope>
    <source>
        <strain evidence="1 2">BWR-B9</strain>
    </source>
</reference>
<gene>
    <name evidence="1" type="ORF">I2494_20090</name>
</gene>
<dbReference type="CDD" id="cd11539">
    <property type="entry name" value="NTP-PPase_u2"/>
    <property type="match status" value="1"/>
</dbReference>
<comment type="caution">
    <text evidence="1">The sequence shown here is derived from an EMBL/GenBank/DDBJ whole genome shotgun (WGS) entry which is preliminary data.</text>
</comment>
<evidence type="ECO:0000313" key="2">
    <source>
        <dbReference type="Proteomes" id="UP001296921"/>
    </source>
</evidence>